<feature type="signal peptide" evidence="1">
    <location>
        <begin position="1"/>
        <end position="19"/>
    </location>
</feature>
<reference evidence="2 3" key="1">
    <citation type="submission" date="2024-11" db="EMBL/GenBank/DDBJ databases">
        <title>Chromosome-level genome assembly of the freshwater bivalve Anodonta woodiana.</title>
        <authorList>
            <person name="Chen X."/>
        </authorList>
    </citation>
    <scope>NUCLEOTIDE SEQUENCE [LARGE SCALE GENOMIC DNA]</scope>
    <source>
        <strain evidence="2">MN2024</strain>
        <tissue evidence="2">Gills</tissue>
    </source>
</reference>
<protein>
    <submittedName>
        <fullName evidence="2">Uncharacterized protein</fullName>
    </submittedName>
</protein>
<organism evidence="2 3">
    <name type="scientific">Sinanodonta woodiana</name>
    <name type="common">Chinese pond mussel</name>
    <name type="synonym">Anodonta woodiana</name>
    <dbReference type="NCBI Taxonomy" id="1069815"/>
    <lineage>
        <taxon>Eukaryota</taxon>
        <taxon>Metazoa</taxon>
        <taxon>Spiralia</taxon>
        <taxon>Lophotrochozoa</taxon>
        <taxon>Mollusca</taxon>
        <taxon>Bivalvia</taxon>
        <taxon>Autobranchia</taxon>
        <taxon>Heteroconchia</taxon>
        <taxon>Palaeoheterodonta</taxon>
        <taxon>Unionida</taxon>
        <taxon>Unionoidea</taxon>
        <taxon>Unionidae</taxon>
        <taxon>Unioninae</taxon>
        <taxon>Sinanodonta</taxon>
    </lineage>
</organism>
<sequence length="72" mass="8171">MRNLILIAIIMLAARQVFTLPSNLGRGIQHCPHIRCAAVFIPPQCRRPTYLKYQGRTCRGCDKNVCQNGYPI</sequence>
<comment type="caution">
    <text evidence="2">The sequence shown here is derived from an EMBL/GenBank/DDBJ whole genome shotgun (WGS) entry which is preliminary data.</text>
</comment>
<dbReference type="Proteomes" id="UP001634394">
    <property type="component" value="Unassembled WGS sequence"/>
</dbReference>
<dbReference type="AlphaFoldDB" id="A0ABD3VW92"/>
<feature type="chain" id="PRO_5044787531" evidence="1">
    <location>
        <begin position="20"/>
        <end position="72"/>
    </location>
</feature>
<accession>A0ABD3VW92</accession>
<proteinExistence type="predicted"/>
<name>A0ABD3VW92_SINWO</name>
<keyword evidence="1" id="KW-0732">Signal</keyword>
<gene>
    <name evidence="2" type="ORF">ACJMK2_043226</name>
</gene>
<evidence type="ECO:0000313" key="2">
    <source>
        <dbReference type="EMBL" id="KAL3865877.1"/>
    </source>
</evidence>
<dbReference type="EMBL" id="JBJQND010000009">
    <property type="protein sequence ID" value="KAL3865877.1"/>
    <property type="molecule type" value="Genomic_DNA"/>
</dbReference>
<evidence type="ECO:0000256" key="1">
    <source>
        <dbReference type="SAM" id="SignalP"/>
    </source>
</evidence>
<evidence type="ECO:0000313" key="3">
    <source>
        <dbReference type="Proteomes" id="UP001634394"/>
    </source>
</evidence>
<keyword evidence="3" id="KW-1185">Reference proteome</keyword>